<sequence length="164" mass="18390">MTSAVDIRAATRGDVPVILTLIRALAEYERLLDQVVADEASIEVALFGERPYAEALIARCDDRDVGFALFFHNFSTFLGRPGLYLEDLFVVPQARDRGIGKALLARVAALAVERGCGRMEWAVLDWNRPAIDFYRHIGARPLDEWIVNRLTGDDLQALARCDDR</sequence>
<keyword evidence="6" id="KW-1185">Reference proteome</keyword>
<evidence type="ECO:0000256" key="1">
    <source>
        <dbReference type="ARBA" id="ARBA00008694"/>
    </source>
</evidence>
<comment type="caution">
    <text evidence="5">The sequence shown here is derived from an EMBL/GenBank/DDBJ whole genome shotgun (WGS) entry which is preliminary data.</text>
</comment>
<evidence type="ECO:0000256" key="3">
    <source>
        <dbReference type="ARBA" id="ARBA00023315"/>
    </source>
</evidence>
<dbReference type="SUPFAM" id="SSF55729">
    <property type="entry name" value="Acyl-CoA N-acyltransferases (Nat)"/>
    <property type="match status" value="1"/>
</dbReference>
<evidence type="ECO:0000313" key="6">
    <source>
        <dbReference type="Proteomes" id="UP000248330"/>
    </source>
</evidence>
<dbReference type="Pfam" id="PF00583">
    <property type="entry name" value="Acetyltransf_1"/>
    <property type="match status" value="1"/>
</dbReference>
<dbReference type="RefSeq" id="WP_110266175.1">
    <property type="nucleotide sequence ID" value="NZ_CAKZQT010000001.1"/>
</dbReference>
<feature type="domain" description="N-acetyltransferase" evidence="4">
    <location>
        <begin position="5"/>
        <end position="153"/>
    </location>
</feature>
<dbReference type="InterPro" id="IPR051016">
    <property type="entry name" value="Diverse_Substrate_AcTransf"/>
</dbReference>
<dbReference type="PANTHER" id="PTHR10545:SF29">
    <property type="entry name" value="GH14572P-RELATED"/>
    <property type="match status" value="1"/>
</dbReference>
<dbReference type="GO" id="GO:0008080">
    <property type="term" value="F:N-acetyltransferase activity"/>
    <property type="evidence" value="ECO:0007669"/>
    <property type="project" value="TreeGrafter"/>
</dbReference>
<comment type="similarity">
    <text evidence="1">Belongs to the acetyltransferase family.</text>
</comment>
<keyword evidence="3" id="KW-0012">Acyltransferase</keyword>
<dbReference type="InterPro" id="IPR016181">
    <property type="entry name" value="Acyl_CoA_acyltransferase"/>
</dbReference>
<evidence type="ECO:0000313" key="5">
    <source>
        <dbReference type="EMBL" id="PXV65795.1"/>
    </source>
</evidence>
<dbReference type="PROSITE" id="PS51186">
    <property type="entry name" value="GNAT"/>
    <property type="match status" value="1"/>
</dbReference>
<dbReference type="PANTHER" id="PTHR10545">
    <property type="entry name" value="DIAMINE N-ACETYLTRANSFERASE"/>
    <property type="match status" value="1"/>
</dbReference>
<name>A0A318E6F1_9GAMM</name>
<dbReference type="Gene3D" id="3.40.630.30">
    <property type="match status" value="1"/>
</dbReference>
<evidence type="ECO:0000256" key="2">
    <source>
        <dbReference type="ARBA" id="ARBA00022679"/>
    </source>
</evidence>
<dbReference type="Proteomes" id="UP000248330">
    <property type="component" value="Unassembled WGS sequence"/>
</dbReference>
<gene>
    <name evidence="5" type="ORF">C8D93_109174</name>
</gene>
<dbReference type="FunFam" id="3.40.630.30:FF:000064">
    <property type="entry name" value="GNAT family acetyltransferase"/>
    <property type="match status" value="1"/>
</dbReference>
<dbReference type="CDD" id="cd04301">
    <property type="entry name" value="NAT_SF"/>
    <property type="match status" value="1"/>
</dbReference>
<accession>A0A318E6F1</accession>
<dbReference type="InterPro" id="IPR000182">
    <property type="entry name" value="GNAT_dom"/>
</dbReference>
<dbReference type="EMBL" id="QICN01000009">
    <property type="protein sequence ID" value="PXV65795.1"/>
    <property type="molecule type" value="Genomic_DNA"/>
</dbReference>
<proteinExistence type="inferred from homology"/>
<reference evidence="5 6" key="1">
    <citation type="submission" date="2018-04" db="EMBL/GenBank/DDBJ databases">
        <title>Genomic Encyclopedia of Type Strains, Phase IV (KMG-IV): sequencing the most valuable type-strain genomes for metagenomic binning, comparative biology and taxonomic classification.</title>
        <authorList>
            <person name="Goeker M."/>
        </authorList>
    </citation>
    <scope>NUCLEOTIDE SEQUENCE [LARGE SCALE GENOMIC DNA]</scope>
    <source>
        <strain evidence="5 6">DSM 104150</strain>
    </source>
</reference>
<dbReference type="AlphaFoldDB" id="A0A318E6F1"/>
<dbReference type="OrthoDB" id="9805924at2"/>
<keyword evidence="2 5" id="KW-0808">Transferase</keyword>
<organism evidence="5 6">
    <name type="scientific">Sinimarinibacterium flocculans</name>
    <dbReference type="NCBI Taxonomy" id="985250"/>
    <lineage>
        <taxon>Bacteria</taxon>
        <taxon>Pseudomonadati</taxon>
        <taxon>Pseudomonadota</taxon>
        <taxon>Gammaproteobacteria</taxon>
        <taxon>Nevskiales</taxon>
        <taxon>Nevskiaceae</taxon>
        <taxon>Sinimarinibacterium</taxon>
    </lineage>
</organism>
<evidence type="ECO:0000259" key="4">
    <source>
        <dbReference type="PROSITE" id="PS51186"/>
    </source>
</evidence>
<protein>
    <submittedName>
        <fullName evidence="5">Acetyltransferase (GNAT) family protein</fullName>
    </submittedName>
</protein>